<sequence length="57" mass="6673">MIRYPIINTSDIELIGLKFNTGTKKKKNRIINQGKNVYLSISLYVIITNIFYLFSFN</sequence>
<gene>
    <name evidence="2" type="ORF">T190115A13A_10036</name>
</gene>
<dbReference type="Proteomes" id="UP001497602">
    <property type="component" value="Unassembled WGS sequence"/>
</dbReference>
<keyword evidence="1" id="KW-0472">Membrane</keyword>
<evidence type="ECO:0000313" key="3">
    <source>
        <dbReference type="Proteomes" id="UP001497602"/>
    </source>
</evidence>
<reference evidence="2 3" key="1">
    <citation type="submission" date="2024-05" db="EMBL/GenBank/DDBJ databases">
        <authorList>
            <person name="Duchaud E."/>
        </authorList>
    </citation>
    <scope>NUCLEOTIDE SEQUENCE [LARGE SCALE GENOMIC DNA]</scope>
    <source>
        <strain evidence="2">Ena-SAMPLE-TAB-13-05-2024-13:56:06:370-140305</strain>
    </source>
</reference>
<keyword evidence="1" id="KW-0812">Transmembrane</keyword>
<protein>
    <submittedName>
        <fullName evidence="2">Uncharacterized protein</fullName>
    </submittedName>
</protein>
<keyword evidence="1" id="KW-1133">Transmembrane helix</keyword>
<evidence type="ECO:0000313" key="2">
    <source>
        <dbReference type="EMBL" id="CAL2105880.1"/>
    </source>
</evidence>
<accession>A0ABM9PJQ1</accession>
<dbReference type="EMBL" id="CAXJRC010000011">
    <property type="protein sequence ID" value="CAL2105880.1"/>
    <property type="molecule type" value="Genomic_DNA"/>
</dbReference>
<proteinExistence type="predicted"/>
<evidence type="ECO:0000256" key="1">
    <source>
        <dbReference type="SAM" id="Phobius"/>
    </source>
</evidence>
<comment type="caution">
    <text evidence="2">The sequence shown here is derived from an EMBL/GenBank/DDBJ whole genome shotgun (WGS) entry which is preliminary data.</text>
</comment>
<feature type="transmembrane region" description="Helical" evidence="1">
    <location>
        <begin position="36"/>
        <end position="54"/>
    </location>
</feature>
<keyword evidence="3" id="KW-1185">Reference proteome</keyword>
<name>A0ABM9PJQ1_9FLAO</name>
<organism evidence="2 3">
    <name type="scientific">Tenacibaculum vairaonense</name>
    <dbReference type="NCBI Taxonomy" id="3137860"/>
    <lineage>
        <taxon>Bacteria</taxon>
        <taxon>Pseudomonadati</taxon>
        <taxon>Bacteroidota</taxon>
        <taxon>Flavobacteriia</taxon>
        <taxon>Flavobacteriales</taxon>
        <taxon>Flavobacteriaceae</taxon>
        <taxon>Tenacibaculum</taxon>
    </lineage>
</organism>